<keyword evidence="8" id="KW-0902">Two-component regulatory system</keyword>
<keyword evidence="3" id="KW-0597">Phosphoprotein</keyword>
<dbReference type="EC" id="2.7.13.3" evidence="2"/>
<accession>A0A1I6M7W5</accession>
<protein>
    <recommendedName>
        <fullName evidence="2">histidine kinase</fullName>
        <ecNumber evidence="2">2.7.13.3</ecNumber>
    </recommendedName>
</protein>
<dbReference type="SUPFAM" id="SSF55874">
    <property type="entry name" value="ATPase domain of HSP90 chaperone/DNA topoisomerase II/histidine kinase"/>
    <property type="match status" value="1"/>
</dbReference>
<keyword evidence="6 11" id="KW-0418">Kinase</keyword>
<dbReference type="EMBL" id="FOZL01000001">
    <property type="protein sequence ID" value="SFS11602.1"/>
    <property type="molecule type" value="Genomic_DNA"/>
</dbReference>
<keyword evidence="7" id="KW-0067">ATP-binding</keyword>
<evidence type="ECO:0000313" key="12">
    <source>
        <dbReference type="Proteomes" id="UP000199024"/>
    </source>
</evidence>
<dbReference type="OrthoDB" id="9796100at2"/>
<comment type="catalytic activity">
    <reaction evidence="1">
        <text>ATP + protein L-histidine = ADP + protein N-phospho-L-histidine.</text>
        <dbReference type="EC" id="2.7.13.3"/>
    </reaction>
</comment>
<name>A0A1I6M7W5_9BACT</name>
<dbReference type="Proteomes" id="UP000199024">
    <property type="component" value="Unassembled WGS sequence"/>
</dbReference>
<evidence type="ECO:0000256" key="3">
    <source>
        <dbReference type="ARBA" id="ARBA00022553"/>
    </source>
</evidence>
<evidence type="ECO:0000256" key="1">
    <source>
        <dbReference type="ARBA" id="ARBA00000085"/>
    </source>
</evidence>
<dbReference type="PANTHER" id="PTHR43065">
    <property type="entry name" value="SENSOR HISTIDINE KINASE"/>
    <property type="match status" value="1"/>
</dbReference>
<evidence type="ECO:0000256" key="5">
    <source>
        <dbReference type="ARBA" id="ARBA00022741"/>
    </source>
</evidence>
<dbReference type="SMART" id="SM00387">
    <property type="entry name" value="HATPase_c"/>
    <property type="match status" value="1"/>
</dbReference>
<evidence type="ECO:0000256" key="9">
    <source>
        <dbReference type="SAM" id="Phobius"/>
    </source>
</evidence>
<dbReference type="Pfam" id="PF02518">
    <property type="entry name" value="HATPase_c"/>
    <property type="match status" value="1"/>
</dbReference>
<dbReference type="InterPro" id="IPR036890">
    <property type="entry name" value="HATPase_C_sf"/>
</dbReference>
<reference evidence="11 12" key="1">
    <citation type="submission" date="2016-10" db="EMBL/GenBank/DDBJ databases">
        <authorList>
            <person name="de Groot N.N."/>
        </authorList>
    </citation>
    <scope>NUCLEOTIDE SEQUENCE [LARGE SCALE GENOMIC DNA]</scope>
    <source>
        <strain evidence="11 12">DSM 21001</strain>
    </source>
</reference>
<keyword evidence="5" id="KW-0547">Nucleotide-binding</keyword>
<evidence type="ECO:0000259" key="10">
    <source>
        <dbReference type="PROSITE" id="PS50109"/>
    </source>
</evidence>
<dbReference type="InterPro" id="IPR003594">
    <property type="entry name" value="HATPase_dom"/>
</dbReference>
<gene>
    <name evidence="11" type="ORF">SAMN05421771_1992</name>
</gene>
<feature type="transmembrane region" description="Helical" evidence="9">
    <location>
        <begin position="117"/>
        <end position="135"/>
    </location>
</feature>
<keyword evidence="4" id="KW-0808">Transferase</keyword>
<keyword evidence="9" id="KW-0812">Transmembrane</keyword>
<dbReference type="PRINTS" id="PR00344">
    <property type="entry name" value="BCTRLSENSOR"/>
</dbReference>
<feature type="domain" description="Histidine kinase" evidence="10">
    <location>
        <begin position="181"/>
        <end position="392"/>
    </location>
</feature>
<organism evidence="11 12">
    <name type="scientific">Granulicella pectinivorans</name>
    <dbReference type="NCBI Taxonomy" id="474950"/>
    <lineage>
        <taxon>Bacteria</taxon>
        <taxon>Pseudomonadati</taxon>
        <taxon>Acidobacteriota</taxon>
        <taxon>Terriglobia</taxon>
        <taxon>Terriglobales</taxon>
        <taxon>Acidobacteriaceae</taxon>
        <taxon>Granulicella</taxon>
    </lineage>
</organism>
<dbReference type="GO" id="GO:0005524">
    <property type="term" value="F:ATP binding"/>
    <property type="evidence" value="ECO:0007669"/>
    <property type="project" value="UniProtKB-KW"/>
</dbReference>
<evidence type="ECO:0000313" key="11">
    <source>
        <dbReference type="EMBL" id="SFS11602.1"/>
    </source>
</evidence>
<dbReference type="Gene3D" id="3.30.565.10">
    <property type="entry name" value="Histidine kinase-like ATPase, C-terminal domain"/>
    <property type="match status" value="1"/>
</dbReference>
<dbReference type="PANTHER" id="PTHR43065:SF10">
    <property type="entry name" value="PEROXIDE STRESS-ACTIVATED HISTIDINE KINASE MAK3"/>
    <property type="match status" value="1"/>
</dbReference>
<keyword evidence="9" id="KW-0472">Membrane</keyword>
<dbReference type="STRING" id="474950.SAMN05421771_1992"/>
<keyword evidence="9" id="KW-1133">Transmembrane helix</keyword>
<proteinExistence type="predicted"/>
<dbReference type="InterPro" id="IPR005467">
    <property type="entry name" value="His_kinase_dom"/>
</dbReference>
<evidence type="ECO:0000256" key="7">
    <source>
        <dbReference type="ARBA" id="ARBA00022840"/>
    </source>
</evidence>
<dbReference type="Gene3D" id="1.10.287.130">
    <property type="match status" value="1"/>
</dbReference>
<dbReference type="PROSITE" id="PS50109">
    <property type="entry name" value="HIS_KIN"/>
    <property type="match status" value="1"/>
</dbReference>
<evidence type="ECO:0000256" key="6">
    <source>
        <dbReference type="ARBA" id="ARBA00022777"/>
    </source>
</evidence>
<dbReference type="InterPro" id="IPR004358">
    <property type="entry name" value="Sig_transdc_His_kin-like_C"/>
</dbReference>
<dbReference type="SUPFAM" id="SSF47384">
    <property type="entry name" value="Homodimeric domain of signal transducing histidine kinase"/>
    <property type="match status" value="1"/>
</dbReference>
<feature type="transmembrane region" description="Helical" evidence="9">
    <location>
        <begin position="45"/>
        <end position="72"/>
    </location>
</feature>
<dbReference type="Pfam" id="PF25487">
    <property type="entry name" value="ETR1_N"/>
    <property type="match status" value="1"/>
</dbReference>
<dbReference type="AlphaFoldDB" id="A0A1I6M7W5"/>
<evidence type="ECO:0000256" key="4">
    <source>
        <dbReference type="ARBA" id="ARBA00022679"/>
    </source>
</evidence>
<sequence>MKKIVWSIVAFFVVVAAVGYAGGYSFLMSANYLPHQFCYLAQPGLVWTNVVMDGLIAASYLAIFLALFWMAFKLRGVEDLRGYLWIFIAFGTFIIACGLTHVMEMVTIWWAVYRVSAAMKVIAALASVPTAVLFIRSAPDLAANIERFMLMLSTTQKEKDQALASLIAAEKLAVAGRISASIAHEIKNPLDTVGNLLYVLRFDPAVPEEALSLIDTAQSEIVRAGHIARSTLSLYRESSAPMPVLLGPLLESVIELQTSDFVKHNIHVQTRVNAPRQMYGYPSELRQILINLLQNAAAAIGANGRILVRVHPANAGYSLTVADTGSGIDAAHRARLFSLFFTTKGEHGTGLGLWLVQSLVEKHGGRIRFRSRTAAESATHGTVFNVWLPLGSPVERPGLTAIASDGGTLSRSR</sequence>
<feature type="transmembrane region" description="Helical" evidence="9">
    <location>
        <begin position="84"/>
        <end position="111"/>
    </location>
</feature>
<dbReference type="InterPro" id="IPR036097">
    <property type="entry name" value="HisK_dim/P_sf"/>
</dbReference>
<keyword evidence="12" id="KW-1185">Reference proteome</keyword>
<dbReference type="GO" id="GO:0000155">
    <property type="term" value="F:phosphorelay sensor kinase activity"/>
    <property type="evidence" value="ECO:0007669"/>
    <property type="project" value="InterPro"/>
</dbReference>
<evidence type="ECO:0000256" key="2">
    <source>
        <dbReference type="ARBA" id="ARBA00012438"/>
    </source>
</evidence>
<dbReference type="InterPro" id="IPR058544">
    <property type="entry name" value="ETR1_N"/>
</dbReference>
<dbReference type="RefSeq" id="WP_089838883.1">
    <property type="nucleotide sequence ID" value="NZ_FOZL01000001.1"/>
</dbReference>
<evidence type="ECO:0000256" key="8">
    <source>
        <dbReference type="ARBA" id="ARBA00023012"/>
    </source>
</evidence>
<dbReference type="InterPro" id="IPR003661">
    <property type="entry name" value="HisK_dim/P_dom"/>
</dbReference>
<dbReference type="CDD" id="cd00082">
    <property type="entry name" value="HisKA"/>
    <property type="match status" value="1"/>
</dbReference>